<keyword evidence="4" id="KW-0418">Kinase</keyword>
<feature type="region of interest" description="Disordered" evidence="8">
    <location>
        <begin position="371"/>
        <end position="443"/>
    </location>
</feature>
<dbReference type="InterPro" id="IPR000719">
    <property type="entry name" value="Prot_kinase_dom"/>
</dbReference>
<dbReference type="HOGENOM" id="CLU_000288_181_1_1"/>
<evidence type="ECO:0000313" key="10">
    <source>
        <dbReference type="EMBL" id="KIO28931.1"/>
    </source>
</evidence>
<dbReference type="InterPro" id="IPR008271">
    <property type="entry name" value="Ser/Thr_kinase_AS"/>
</dbReference>
<keyword evidence="5 6" id="KW-0067">ATP-binding</keyword>
<dbReference type="AlphaFoldDB" id="A0A0C3QMA5"/>
<evidence type="ECO:0000256" key="6">
    <source>
        <dbReference type="PROSITE-ProRule" id="PRU10141"/>
    </source>
</evidence>
<evidence type="ECO:0000259" key="9">
    <source>
        <dbReference type="PROSITE" id="PS50011"/>
    </source>
</evidence>
<feature type="domain" description="Protein kinase" evidence="9">
    <location>
        <begin position="22"/>
        <end position="323"/>
    </location>
</feature>
<dbReference type="FunFam" id="1.10.510.10:FF:000013">
    <property type="entry name" value="Mitogen-activated protein kinase"/>
    <property type="match status" value="1"/>
</dbReference>
<keyword evidence="1 7" id="KW-0723">Serine/threonine-protein kinase</keyword>
<sequence>MAQVNRTSFQALNQTFFIDSEYQFVKELGQGAYGCVVAAKHKRTGEGCAIKKITSINTKRILTKRCLREIKLLHHFRGHKNITCLYDMDIVFEPNGNFNEVYLYEELMEADLHAIIRSGQPLSDAHFQSFMYQTLCGLKYIHSANVLHRDLKPGNLLVNADCELKICDFGLARGYTPAGGTAPPSKAAGNQGFMTEYVATRWYRAPEIMLSFANYTTAIDVWSVGCILAELLGGKPIFKGRDYVDQLNQILHYLGTPSEETLRRVGSPRAQDYIRSLPIKPRIQFQTLYPNANPLAIDLLGKMLAFDPAKRISCEEALNHPYFAVWHDPNDEPVSQSRFDFAFEEEENMDGMKRMIVEEVNAFRALVRNKTRSAQDKRADGTLPIPSRDDIISSPLTEKAPANGATSSFTAPGGAGPGSPIMEDPSEQLEKELAGTHLAGVPT</sequence>
<evidence type="ECO:0000256" key="4">
    <source>
        <dbReference type="ARBA" id="ARBA00022777"/>
    </source>
</evidence>
<evidence type="ECO:0000256" key="7">
    <source>
        <dbReference type="RuleBase" id="RU000304"/>
    </source>
</evidence>
<dbReference type="PROSITE" id="PS50011">
    <property type="entry name" value="PROTEIN_KINASE_DOM"/>
    <property type="match status" value="1"/>
</dbReference>
<dbReference type="SUPFAM" id="SSF56112">
    <property type="entry name" value="Protein kinase-like (PK-like)"/>
    <property type="match status" value="1"/>
</dbReference>
<dbReference type="CDD" id="cd07857">
    <property type="entry name" value="STKc_MPK1"/>
    <property type="match status" value="1"/>
</dbReference>
<dbReference type="InterPro" id="IPR017441">
    <property type="entry name" value="Protein_kinase_ATP_BS"/>
</dbReference>
<dbReference type="InterPro" id="IPR011009">
    <property type="entry name" value="Kinase-like_dom_sf"/>
</dbReference>
<dbReference type="GO" id="GO:0005524">
    <property type="term" value="F:ATP binding"/>
    <property type="evidence" value="ECO:0007669"/>
    <property type="project" value="UniProtKB-UniRule"/>
</dbReference>
<reference evidence="10 11" key="1">
    <citation type="submission" date="2014-04" db="EMBL/GenBank/DDBJ databases">
        <authorList>
            <consortium name="DOE Joint Genome Institute"/>
            <person name="Kuo A."/>
            <person name="Girlanda M."/>
            <person name="Perotto S."/>
            <person name="Kohler A."/>
            <person name="Nagy L.G."/>
            <person name="Floudas D."/>
            <person name="Copeland A."/>
            <person name="Barry K.W."/>
            <person name="Cichocki N."/>
            <person name="Veneault-Fourrey C."/>
            <person name="LaButti K."/>
            <person name="Lindquist E.A."/>
            <person name="Lipzen A."/>
            <person name="Lundell T."/>
            <person name="Morin E."/>
            <person name="Murat C."/>
            <person name="Sun H."/>
            <person name="Tunlid A."/>
            <person name="Henrissat B."/>
            <person name="Grigoriev I.V."/>
            <person name="Hibbett D.S."/>
            <person name="Martin F."/>
            <person name="Nordberg H.P."/>
            <person name="Cantor M.N."/>
            <person name="Hua S.X."/>
        </authorList>
    </citation>
    <scope>NUCLEOTIDE SEQUENCE [LARGE SCALE GENOMIC DNA]</scope>
    <source>
        <strain evidence="10 11">MUT 4182</strain>
    </source>
</reference>
<dbReference type="EMBL" id="KN822989">
    <property type="protein sequence ID" value="KIO28931.1"/>
    <property type="molecule type" value="Genomic_DNA"/>
</dbReference>
<dbReference type="Gene3D" id="3.30.200.20">
    <property type="entry name" value="Phosphorylase Kinase, domain 1"/>
    <property type="match status" value="1"/>
</dbReference>
<dbReference type="OrthoDB" id="192887at2759"/>
<dbReference type="SMART" id="SM00220">
    <property type="entry name" value="S_TKc"/>
    <property type="match status" value="1"/>
</dbReference>
<gene>
    <name evidence="10" type="ORF">M407DRAFT_242842</name>
</gene>
<dbReference type="STRING" id="1051891.A0A0C3QMA5"/>
<comment type="similarity">
    <text evidence="7">Belongs to the protein kinase superfamily.</text>
</comment>
<accession>A0A0C3QMA5</accession>
<dbReference type="Gene3D" id="1.10.510.10">
    <property type="entry name" value="Transferase(Phosphotransferase) domain 1"/>
    <property type="match status" value="1"/>
</dbReference>
<keyword evidence="2" id="KW-0808">Transferase</keyword>
<organism evidence="10 11">
    <name type="scientific">Tulasnella calospora MUT 4182</name>
    <dbReference type="NCBI Taxonomy" id="1051891"/>
    <lineage>
        <taxon>Eukaryota</taxon>
        <taxon>Fungi</taxon>
        <taxon>Dikarya</taxon>
        <taxon>Basidiomycota</taxon>
        <taxon>Agaricomycotina</taxon>
        <taxon>Agaricomycetes</taxon>
        <taxon>Cantharellales</taxon>
        <taxon>Tulasnellaceae</taxon>
        <taxon>Tulasnella</taxon>
    </lineage>
</organism>
<evidence type="ECO:0000313" key="11">
    <source>
        <dbReference type="Proteomes" id="UP000054248"/>
    </source>
</evidence>
<evidence type="ECO:0000256" key="1">
    <source>
        <dbReference type="ARBA" id="ARBA00022527"/>
    </source>
</evidence>
<name>A0A0C3QMA5_9AGAM</name>
<evidence type="ECO:0000256" key="3">
    <source>
        <dbReference type="ARBA" id="ARBA00022741"/>
    </source>
</evidence>
<keyword evidence="3 6" id="KW-0547">Nucleotide-binding</keyword>
<evidence type="ECO:0000256" key="5">
    <source>
        <dbReference type="ARBA" id="ARBA00022840"/>
    </source>
</evidence>
<evidence type="ECO:0000256" key="8">
    <source>
        <dbReference type="SAM" id="MobiDB-lite"/>
    </source>
</evidence>
<dbReference type="PANTHER" id="PTHR24055">
    <property type="entry name" value="MITOGEN-ACTIVATED PROTEIN KINASE"/>
    <property type="match status" value="1"/>
</dbReference>
<dbReference type="PROSITE" id="PS00108">
    <property type="entry name" value="PROTEIN_KINASE_ST"/>
    <property type="match status" value="1"/>
</dbReference>
<dbReference type="GO" id="GO:0004674">
    <property type="term" value="F:protein serine/threonine kinase activity"/>
    <property type="evidence" value="ECO:0007669"/>
    <property type="project" value="UniProtKB-KW"/>
</dbReference>
<dbReference type="Proteomes" id="UP000054248">
    <property type="component" value="Unassembled WGS sequence"/>
</dbReference>
<evidence type="ECO:0000256" key="2">
    <source>
        <dbReference type="ARBA" id="ARBA00022679"/>
    </source>
</evidence>
<feature type="binding site" evidence="6">
    <location>
        <position position="52"/>
    </location>
    <ligand>
        <name>ATP</name>
        <dbReference type="ChEBI" id="CHEBI:30616"/>
    </ligand>
</feature>
<keyword evidence="11" id="KW-1185">Reference proteome</keyword>
<dbReference type="InterPro" id="IPR050117">
    <property type="entry name" value="MAPK"/>
</dbReference>
<proteinExistence type="inferred from homology"/>
<dbReference type="PROSITE" id="PS00107">
    <property type="entry name" value="PROTEIN_KINASE_ATP"/>
    <property type="match status" value="1"/>
</dbReference>
<dbReference type="Pfam" id="PF00069">
    <property type="entry name" value="Pkinase"/>
    <property type="match status" value="1"/>
</dbReference>
<reference evidence="11" key="2">
    <citation type="submission" date="2015-01" db="EMBL/GenBank/DDBJ databases">
        <title>Evolutionary Origins and Diversification of the Mycorrhizal Mutualists.</title>
        <authorList>
            <consortium name="DOE Joint Genome Institute"/>
            <consortium name="Mycorrhizal Genomics Consortium"/>
            <person name="Kohler A."/>
            <person name="Kuo A."/>
            <person name="Nagy L.G."/>
            <person name="Floudas D."/>
            <person name="Copeland A."/>
            <person name="Barry K.W."/>
            <person name="Cichocki N."/>
            <person name="Veneault-Fourrey C."/>
            <person name="LaButti K."/>
            <person name="Lindquist E.A."/>
            <person name="Lipzen A."/>
            <person name="Lundell T."/>
            <person name="Morin E."/>
            <person name="Murat C."/>
            <person name="Riley R."/>
            <person name="Ohm R."/>
            <person name="Sun H."/>
            <person name="Tunlid A."/>
            <person name="Henrissat B."/>
            <person name="Grigoriev I.V."/>
            <person name="Hibbett D.S."/>
            <person name="Martin F."/>
        </authorList>
    </citation>
    <scope>NUCLEOTIDE SEQUENCE [LARGE SCALE GENOMIC DNA]</scope>
    <source>
        <strain evidence="11">MUT 4182</strain>
    </source>
</reference>
<protein>
    <recommendedName>
        <fullName evidence="9">Protein kinase domain-containing protein</fullName>
    </recommendedName>
</protein>